<dbReference type="Gene3D" id="1.10.10.10">
    <property type="entry name" value="Winged helix-like DNA-binding domain superfamily/Winged helix DNA-binding domain"/>
    <property type="match status" value="1"/>
</dbReference>
<evidence type="ECO:0000313" key="2">
    <source>
        <dbReference type="Proteomes" id="UP000321181"/>
    </source>
</evidence>
<sequence>MTVDQIGSRRVGDRVDDLLETLAQHLAREPGRRPVRAFERTVGDEVQAVLDDAVLVVELSAAILRTGGWSVGIGAGPVVEPLPASSRAGSGDAFVLARAAVERAKTRPGGVAVAVVGSDPVPAADAEAVLTLLGAVASRRTAAGWQVIDAVRDAGAGARQGEVARRLGVTQQAVSQRLRTALWAEELAARPLAARLLRAAEGTRVLGA</sequence>
<dbReference type="InterPro" id="IPR036388">
    <property type="entry name" value="WH-like_DNA-bd_sf"/>
</dbReference>
<organism evidence="1 2">
    <name type="scientific">Cellulomonas aerilata</name>
    <dbReference type="NCBI Taxonomy" id="515326"/>
    <lineage>
        <taxon>Bacteria</taxon>
        <taxon>Bacillati</taxon>
        <taxon>Actinomycetota</taxon>
        <taxon>Actinomycetes</taxon>
        <taxon>Micrococcales</taxon>
        <taxon>Cellulomonadaceae</taxon>
        <taxon>Cellulomonas</taxon>
    </lineage>
</organism>
<name>A0A512DAA3_9CELL</name>
<reference evidence="1 2" key="1">
    <citation type="submission" date="2019-07" db="EMBL/GenBank/DDBJ databases">
        <title>Whole genome shotgun sequence of Cellulomonas aerilata NBRC 106308.</title>
        <authorList>
            <person name="Hosoyama A."/>
            <person name="Uohara A."/>
            <person name="Ohji S."/>
            <person name="Ichikawa N."/>
        </authorList>
    </citation>
    <scope>NUCLEOTIDE SEQUENCE [LARGE SCALE GENOMIC DNA]</scope>
    <source>
        <strain evidence="1 2">NBRC 106308</strain>
    </source>
</reference>
<dbReference type="AlphaFoldDB" id="A0A512DAA3"/>
<gene>
    <name evidence="1" type="ORF">CAE01nite_11390</name>
</gene>
<comment type="caution">
    <text evidence="1">The sequence shown here is derived from an EMBL/GenBank/DDBJ whole genome shotgun (WGS) entry which is preliminary data.</text>
</comment>
<dbReference type="EMBL" id="BJYY01000009">
    <property type="protein sequence ID" value="GEO33414.1"/>
    <property type="molecule type" value="Genomic_DNA"/>
</dbReference>
<dbReference type="RefSeq" id="WP_307724975.1">
    <property type="nucleotide sequence ID" value="NZ_BAAARM010000002.1"/>
</dbReference>
<proteinExistence type="predicted"/>
<protein>
    <submittedName>
        <fullName evidence="1">Uncharacterized protein</fullName>
    </submittedName>
</protein>
<accession>A0A512DAA3</accession>
<keyword evidence="2" id="KW-1185">Reference proteome</keyword>
<dbReference type="Proteomes" id="UP000321181">
    <property type="component" value="Unassembled WGS sequence"/>
</dbReference>
<evidence type="ECO:0000313" key="1">
    <source>
        <dbReference type="EMBL" id="GEO33414.1"/>
    </source>
</evidence>